<protein>
    <submittedName>
        <fullName evidence="1">Uncharacterized protein</fullName>
    </submittedName>
</protein>
<organism evidence="1">
    <name type="scientific">uncultured Sulfurovum sp</name>
    <dbReference type="NCBI Taxonomy" id="269237"/>
    <lineage>
        <taxon>Bacteria</taxon>
        <taxon>Pseudomonadati</taxon>
        <taxon>Campylobacterota</taxon>
        <taxon>Epsilonproteobacteria</taxon>
        <taxon>Campylobacterales</taxon>
        <taxon>Sulfurovaceae</taxon>
        <taxon>Sulfurovum</taxon>
        <taxon>environmental samples</taxon>
    </lineage>
</organism>
<accession>A0A6S6SS34</accession>
<dbReference type="EMBL" id="CACVAS010000058">
    <property type="protein sequence ID" value="CAA6809991.1"/>
    <property type="molecule type" value="Genomic_DNA"/>
</dbReference>
<evidence type="ECO:0000313" key="1">
    <source>
        <dbReference type="EMBL" id="CAA6809991.1"/>
    </source>
</evidence>
<dbReference type="AlphaFoldDB" id="A0A6S6SS34"/>
<proteinExistence type="predicted"/>
<reference evidence="1" key="1">
    <citation type="submission" date="2020-01" db="EMBL/GenBank/DDBJ databases">
        <authorList>
            <person name="Meier V. D."/>
            <person name="Meier V D."/>
        </authorList>
    </citation>
    <scope>NUCLEOTIDE SEQUENCE</scope>
    <source>
        <strain evidence="1">HLG_WM_MAG_01</strain>
    </source>
</reference>
<name>A0A6S6SS34_9BACT</name>
<gene>
    <name evidence="1" type="ORF">HELGO_WM17</name>
</gene>
<sequence>MQQSVVLKHLIERLRSRGLIKFNKDFLEYIGISHELVSPTQLSGFIKRDGSIQNKLFIKKIETYFQFPDSIWTTTDERQMHLIETAIAHKLYLQSLPGEDALDISSVILTELPCNDNQLNALDNFIKLTSKIQEEEMIDTFLSEGLLEKKLENQEFLVRLLKHTYDKGLYGIIVEFILPNLYRKYHNITEVQKMEAHSYGSLGDYDSAQHILSILIDNNTIENINLKTSSLSNRKRELLQSNKDIHKEDLFLLVRGYQELHAIKGIYSYYTGINLLYMVVLGQILFPEDERFTTVNRQEIYELSKESLSNDDTHNVYYVTMSNFEFQILTGRQGVVKKVESFLANEEPHVSLVERTLRQMKLFISAISNSNNHIVSLFEACIKLLESYIELKTS</sequence>